<organism evidence="3 4">
    <name type="scientific">Myceligenerans xiligouense</name>
    <dbReference type="NCBI Taxonomy" id="253184"/>
    <lineage>
        <taxon>Bacteria</taxon>
        <taxon>Bacillati</taxon>
        <taxon>Actinomycetota</taxon>
        <taxon>Actinomycetes</taxon>
        <taxon>Micrococcales</taxon>
        <taxon>Promicromonosporaceae</taxon>
        <taxon>Myceligenerans</taxon>
    </lineage>
</organism>
<feature type="transmembrane region" description="Helical" evidence="1">
    <location>
        <begin position="43"/>
        <end position="62"/>
    </location>
</feature>
<gene>
    <name evidence="3" type="ORF">EDD34_0043</name>
</gene>
<dbReference type="InterPro" id="IPR012495">
    <property type="entry name" value="TadE-like_dom"/>
</dbReference>
<dbReference type="Pfam" id="PF07811">
    <property type="entry name" value="TadE"/>
    <property type="match status" value="1"/>
</dbReference>
<name>A0A3N4ZFD4_9MICO</name>
<keyword evidence="4" id="KW-1185">Reference proteome</keyword>
<evidence type="ECO:0000259" key="2">
    <source>
        <dbReference type="Pfam" id="PF07811"/>
    </source>
</evidence>
<keyword evidence="1" id="KW-1133">Transmembrane helix</keyword>
<evidence type="ECO:0000256" key="1">
    <source>
        <dbReference type="SAM" id="Phobius"/>
    </source>
</evidence>
<protein>
    <submittedName>
        <fullName evidence="3">TadE-like protein</fullName>
    </submittedName>
</protein>
<proteinExistence type="predicted"/>
<keyword evidence="1" id="KW-0812">Transmembrane</keyword>
<dbReference type="AlphaFoldDB" id="A0A3N4ZFD4"/>
<dbReference type="OrthoDB" id="4869119at2"/>
<dbReference type="EMBL" id="RKQZ01000001">
    <property type="protein sequence ID" value="RPF19495.1"/>
    <property type="molecule type" value="Genomic_DNA"/>
</dbReference>
<feature type="domain" description="TadE-like" evidence="2">
    <location>
        <begin position="42"/>
        <end position="83"/>
    </location>
</feature>
<comment type="caution">
    <text evidence="3">The sequence shown here is derived from an EMBL/GenBank/DDBJ whole genome shotgun (WGS) entry which is preliminary data.</text>
</comment>
<keyword evidence="1" id="KW-0472">Membrane</keyword>
<evidence type="ECO:0000313" key="3">
    <source>
        <dbReference type="EMBL" id="RPF19495.1"/>
    </source>
</evidence>
<reference evidence="3 4" key="1">
    <citation type="submission" date="2018-11" db="EMBL/GenBank/DDBJ databases">
        <title>Sequencing the genomes of 1000 actinobacteria strains.</title>
        <authorList>
            <person name="Klenk H.-P."/>
        </authorList>
    </citation>
    <scope>NUCLEOTIDE SEQUENCE [LARGE SCALE GENOMIC DNA]</scope>
    <source>
        <strain evidence="3 4">DSM 15700</strain>
    </source>
</reference>
<dbReference type="RefSeq" id="WP_123812794.1">
    <property type="nucleotide sequence ID" value="NZ_RKQZ01000001.1"/>
</dbReference>
<evidence type="ECO:0000313" key="4">
    <source>
        <dbReference type="Proteomes" id="UP000280501"/>
    </source>
</evidence>
<accession>A0A3N4ZFD4</accession>
<dbReference type="Proteomes" id="UP000280501">
    <property type="component" value="Unassembled WGS sequence"/>
</dbReference>
<sequence length="174" mass="17937">MTLSRAVRALRNRQAQPRHRLDARLRGPVTGSSCHGAAERGNVAINTAVIFPMVLLIAMLLLMAGRTVLAQGAVQSAANEAARSASISRTATTAHISASQTALSTLNNSGVSCSSTTVTPSLDAFTLPLGTVGEVRVEVSCVVPLSDLGLPGAPGAREMRATGTSVLDAYRGRS</sequence>